<evidence type="ECO:0000256" key="2">
    <source>
        <dbReference type="ARBA" id="ARBA00022771"/>
    </source>
</evidence>
<dbReference type="PROSITE" id="PS50950">
    <property type="entry name" value="ZF_THAP"/>
    <property type="match status" value="1"/>
</dbReference>
<dbReference type="AlphaFoldDB" id="A0A4C1XEE8"/>
<keyword evidence="4 5" id="KW-0238">DNA-binding</keyword>
<organism evidence="8 9">
    <name type="scientific">Eumeta variegata</name>
    <name type="common">Bagworm moth</name>
    <name type="synonym">Eumeta japonica</name>
    <dbReference type="NCBI Taxonomy" id="151549"/>
    <lineage>
        <taxon>Eukaryota</taxon>
        <taxon>Metazoa</taxon>
        <taxon>Ecdysozoa</taxon>
        <taxon>Arthropoda</taxon>
        <taxon>Hexapoda</taxon>
        <taxon>Insecta</taxon>
        <taxon>Pterygota</taxon>
        <taxon>Neoptera</taxon>
        <taxon>Endopterygota</taxon>
        <taxon>Lepidoptera</taxon>
        <taxon>Glossata</taxon>
        <taxon>Ditrysia</taxon>
        <taxon>Tineoidea</taxon>
        <taxon>Psychidae</taxon>
        <taxon>Oiketicinae</taxon>
        <taxon>Eumeta</taxon>
    </lineage>
</organism>
<dbReference type="GO" id="GO:0008270">
    <property type="term" value="F:zinc ion binding"/>
    <property type="evidence" value="ECO:0007669"/>
    <property type="project" value="UniProtKB-KW"/>
</dbReference>
<reference evidence="8 9" key="1">
    <citation type="journal article" date="2019" name="Commun. Biol.">
        <title>The bagworm genome reveals a unique fibroin gene that provides high tensile strength.</title>
        <authorList>
            <person name="Kono N."/>
            <person name="Nakamura H."/>
            <person name="Ohtoshi R."/>
            <person name="Tomita M."/>
            <person name="Numata K."/>
            <person name="Arakawa K."/>
        </authorList>
    </citation>
    <scope>NUCLEOTIDE SEQUENCE [LARGE SCALE GENOMIC DNA]</scope>
</reference>
<feature type="domain" description="THAP-type" evidence="7">
    <location>
        <begin position="112"/>
        <end position="191"/>
    </location>
</feature>
<evidence type="ECO:0000256" key="1">
    <source>
        <dbReference type="ARBA" id="ARBA00022723"/>
    </source>
</evidence>
<gene>
    <name evidence="8" type="ORF">EVAR_97820_1</name>
</gene>
<comment type="caution">
    <text evidence="8">The sequence shown here is derived from an EMBL/GenBank/DDBJ whole genome shotgun (WGS) entry which is preliminary data.</text>
</comment>
<evidence type="ECO:0000313" key="9">
    <source>
        <dbReference type="Proteomes" id="UP000299102"/>
    </source>
</evidence>
<protein>
    <recommendedName>
        <fullName evidence="7">THAP-type domain-containing protein</fullName>
    </recommendedName>
</protein>
<accession>A0A4C1XEE8</accession>
<dbReference type="SUPFAM" id="SSF57716">
    <property type="entry name" value="Glucocorticoid receptor-like (DNA-binding domain)"/>
    <property type="match status" value="1"/>
</dbReference>
<evidence type="ECO:0000256" key="6">
    <source>
        <dbReference type="SAM" id="MobiDB-lite"/>
    </source>
</evidence>
<evidence type="ECO:0000256" key="3">
    <source>
        <dbReference type="ARBA" id="ARBA00022833"/>
    </source>
</evidence>
<keyword evidence="3" id="KW-0862">Zinc</keyword>
<keyword evidence="9" id="KW-1185">Reference proteome</keyword>
<dbReference type="OrthoDB" id="8123506at2759"/>
<keyword evidence="1" id="KW-0479">Metal-binding</keyword>
<dbReference type="Proteomes" id="UP000299102">
    <property type="component" value="Unassembled WGS sequence"/>
</dbReference>
<sequence>MTKTNRTPASLCIRQCRKSITESKKLCTVFFVKVPYARSRKREESRPPQLICDVKERSQTRGDNKNTRTTTFRITLWRVTNPVGGENSSANRYFQHADWPAAKRARIDPCELPSTDDSRNQVTNCKSSSVKTPGKLFIKVPNDIEMRTVWLELARRDPKSFSTKSDLYLCEDHFNHGQVVINDDDLNPRLNVFSSAQSVWRICPQLESKPVATDFEEPAPLTEEEKKGICTNSN</sequence>
<evidence type="ECO:0000259" key="7">
    <source>
        <dbReference type="PROSITE" id="PS50950"/>
    </source>
</evidence>
<feature type="region of interest" description="Disordered" evidence="6">
    <location>
        <begin position="213"/>
        <end position="234"/>
    </location>
</feature>
<evidence type="ECO:0000256" key="5">
    <source>
        <dbReference type="PROSITE-ProRule" id="PRU00309"/>
    </source>
</evidence>
<name>A0A4C1XEE8_EUMVA</name>
<evidence type="ECO:0000313" key="8">
    <source>
        <dbReference type="EMBL" id="GBP60565.1"/>
    </source>
</evidence>
<dbReference type="InterPro" id="IPR006612">
    <property type="entry name" value="THAP_Znf"/>
</dbReference>
<dbReference type="Pfam" id="PF05485">
    <property type="entry name" value="THAP"/>
    <property type="match status" value="1"/>
</dbReference>
<proteinExistence type="predicted"/>
<keyword evidence="2 5" id="KW-0863">Zinc-finger</keyword>
<dbReference type="GO" id="GO:0003677">
    <property type="term" value="F:DNA binding"/>
    <property type="evidence" value="ECO:0007669"/>
    <property type="project" value="UniProtKB-UniRule"/>
</dbReference>
<evidence type="ECO:0000256" key="4">
    <source>
        <dbReference type="ARBA" id="ARBA00023125"/>
    </source>
</evidence>
<dbReference type="EMBL" id="BGZK01000790">
    <property type="protein sequence ID" value="GBP60565.1"/>
    <property type="molecule type" value="Genomic_DNA"/>
</dbReference>